<dbReference type="Proteomes" id="UP001206925">
    <property type="component" value="Unassembled WGS sequence"/>
</dbReference>
<proteinExistence type="predicted"/>
<accession>A0AAD5C4Z3</accession>
<keyword evidence="2" id="KW-1185">Reference proteome</keyword>
<reference evidence="1" key="1">
    <citation type="submission" date="2022-06" db="EMBL/GenBank/DDBJ databases">
        <title>Uncovering the hologenomic basis of an extraordinary plant invasion.</title>
        <authorList>
            <person name="Bieker V.C."/>
            <person name="Martin M.D."/>
            <person name="Gilbert T."/>
            <person name="Hodgins K."/>
            <person name="Battlay P."/>
            <person name="Petersen B."/>
            <person name="Wilson J."/>
        </authorList>
    </citation>
    <scope>NUCLEOTIDE SEQUENCE</scope>
    <source>
        <strain evidence="1">AA19_3_7</strain>
        <tissue evidence="1">Leaf</tissue>
    </source>
</reference>
<evidence type="ECO:0000313" key="2">
    <source>
        <dbReference type="Proteomes" id="UP001206925"/>
    </source>
</evidence>
<dbReference type="AlphaFoldDB" id="A0AAD5C4Z3"/>
<evidence type="ECO:0000313" key="1">
    <source>
        <dbReference type="EMBL" id="KAI7734209.1"/>
    </source>
</evidence>
<sequence>TPNTFIYDREKETRYTQHKATSTHHLIYIGQFSLMSLSLQGLNQKKWRRIPILCSFGRTIPSLKTKEHHHFFASVTTK</sequence>
<feature type="non-terminal residue" evidence="1">
    <location>
        <position position="78"/>
    </location>
</feature>
<protein>
    <submittedName>
        <fullName evidence="1">Uncharacterized protein</fullName>
    </submittedName>
</protein>
<organism evidence="1 2">
    <name type="scientific">Ambrosia artemisiifolia</name>
    <name type="common">Common ragweed</name>
    <dbReference type="NCBI Taxonomy" id="4212"/>
    <lineage>
        <taxon>Eukaryota</taxon>
        <taxon>Viridiplantae</taxon>
        <taxon>Streptophyta</taxon>
        <taxon>Embryophyta</taxon>
        <taxon>Tracheophyta</taxon>
        <taxon>Spermatophyta</taxon>
        <taxon>Magnoliopsida</taxon>
        <taxon>eudicotyledons</taxon>
        <taxon>Gunneridae</taxon>
        <taxon>Pentapetalae</taxon>
        <taxon>asterids</taxon>
        <taxon>campanulids</taxon>
        <taxon>Asterales</taxon>
        <taxon>Asteraceae</taxon>
        <taxon>Asteroideae</taxon>
        <taxon>Heliantheae alliance</taxon>
        <taxon>Heliantheae</taxon>
        <taxon>Ambrosia</taxon>
    </lineage>
</organism>
<feature type="non-terminal residue" evidence="1">
    <location>
        <position position="1"/>
    </location>
</feature>
<dbReference type="EMBL" id="JAMZMK010009784">
    <property type="protein sequence ID" value="KAI7734209.1"/>
    <property type="molecule type" value="Genomic_DNA"/>
</dbReference>
<comment type="caution">
    <text evidence="1">The sequence shown here is derived from an EMBL/GenBank/DDBJ whole genome shotgun (WGS) entry which is preliminary data.</text>
</comment>
<name>A0AAD5C4Z3_AMBAR</name>
<gene>
    <name evidence="1" type="ORF">M8C21_003410</name>
</gene>